<dbReference type="EMBL" id="RBZU01000007">
    <property type="protein sequence ID" value="RKP53503.1"/>
    <property type="molecule type" value="Genomic_DNA"/>
</dbReference>
<dbReference type="InterPro" id="IPR058245">
    <property type="entry name" value="NreC/VraR/RcsB-like_REC"/>
</dbReference>
<comment type="caution">
    <text evidence="6">The sequence shown here is derived from an EMBL/GenBank/DDBJ whole genome shotgun (WGS) entry which is preliminary data.</text>
</comment>
<dbReference type="Pfam" id="PF00196">
    <property type="entry name" value="GerE"/>
    <property type="match status" value="1"/>
</dbReference>
<keyword evidence="7" id="KW-1185">Reference proteome</keyword>
<evidence type="ECO:0000259" key="4">
    <source>
        <dbReference type="PROSITE" id="PS50043"/>
    </source>
</evidence>
<evidence type="ECO:0000256" key="1">
    <source>
        <dbReference type="ARBA" id="ARBA00022553"/>
    </source>
</evidence>
<dbReference type="SUPFAM" id="SSF46894">
    <property type="entry name" value="C-terminal effector domain of the bipartite response regulators"/>
    <property type="match status" value="1"/>
</dbReference>
<dbReference type="Gene3D" id="1.10.10.10">
    <property type="entry name" value="Winged helix-like DNA-binding domain superfamily/Winged helix DNA-binding domain"/>
    <property type="match status" value="1"/>
</dbReference>
<dbReference type="Gene3D" id="3.40.50.2300">
    <property type="match status" value="1"/>
</dbReference>
<keyword evidence="2 6" id="KW-0238">DNA-binding</keyword>
<dbReference type="InterPro" id="IPR011006">
    <property type="entry name" value="CheY-like_superfamily"/>
</dbReference>
<dbReference type="CDD" id="cd17535">
    <property type="entry name" value="REC_NarL-like"/>
    <property type="match status" value="1"/>
</dbReference>
<dbReference type="InterPro" id="IPR001789">
    <property type="entry name" value="Sig_transdc_resp-reg_receiver"/>
</dbReference>
<evidence type="ECO:0000313" key="7">
    <source>
        <dbReference type="Proteomes" id="UP000270342"/>
    </source>
</evidence>
<evidence type="ECO:0000256" key="2">
    <source>
        <dbReference type="ARBA" id="ARBA00023125"/>
    </source>
</evidence>
<dbReference type="PROSITE" id="PS00622">
    <property type="entry name" value="HTH_LUXR_1"/>
    <property type="match status" value="1"/>
</dbReference>
<dbReference type="SMART" id="SM00421">
    <property type="entry name" value="HTH_LUXR"/>
    <property type="match status" value="1"/>
</dbReference>
<dbReference type="OrthoDB" id="8585266at2"/>
<dbReference type="Proteomes" id="UP000270342">
    <property type="component" value="Unassembled WGS sequence"/>
</dbReference>
<gene>
    <name evidence="6" type="ORF">D7S86_16955</name>
</gene>
<dbReference type="SUPFAM" id="SSF52172">
    <property type="entry name" value="CheY-like"/>
    <property type="match status" value="1"/>
</dbReference>
<dbReference type="PROSITE" id="PS50043">
    <property type="entry name" value="HTH_LUXR_2"/>
    <property type="match status" value="1"/>
</dbReference>
<feature type="modified residue" description="4-aspartylphosphate" evidence="3">
    <location>
        <position position="51"/>
    </location>
</feature>
<dbReference type="InterPro" id="IPR036388">
    <property type="entry name" value="WH-like_DNA-bd_sf"/>
</dbReference>
<dbReference type="InterPro" id="IPR039420">
    <property type="entry name" value="WalR-like"/>
</dbReference>
<organism evidence="6 7">
    <name type="scientific">Pararobbsia silviterrae</name>
    <dbReference type="NCBI Taxonomy" id="1792498"/>
    <lineage>
        <taxon>Bacteria</taxon>
        <taxon>Pseudomonadati</taxon>
        <taxon>Pseudomonadota</taxon>
        <taxon>Betaproteobacteria</taxon>
        <taxon>Burkholderiales</taxon>
        <taxon>Burkholderiaceae</taxon>
        <taxon>Pararobbsia</taxon>
    </lineage>
</organism>
<dbReference type="AlphaFoldDB" id="A0A494Y0W6"/>
<feature type="domain" description="Response regulatory" evidence="5">
    <location>
        <begin position="1"/>
        <end position="121"/>
    </location>
</feature>
<dbReference type="GO" id="GO:0006355">
    <property type="term" value="P:regulation of DNA-templated transcription"/>
    <property type="evidence" value="ECO:0007669"/>
    <property type="project" value="InterPro"/>
</dbReference>
<evidence type="ECO:0000313" key="6">
    <source>
        <dbReference type="EMBL" id="RKP53503.1"/>
    </source>
</evidence>
<dbReference type="Pfam" id="PF00072">
    <property type="entry name" value="Response_reg"/>
    <property type="match status" value="1"/>
</dbReference>
<name>A0A494Y0W6_9BURK</name>
<dbReference type="PANTHER" id="PTHR43214">
    <property type="entry name" value="TWO-COMPONENT RESPONSE REGULATOR"/>
    <property type="match status" value="1"/>
</dbReference>
<dbReference type="CDD" id="cd06170">
    <property type="entry name" value="LuxR_C_like"/>
    <property type="match status" value="1"/>
</dbReference>
<keyword evidence="1 3" id="KW-0597">Phosphoprotein</keyword>
<dbReference type="GO" id="GO:0003677">
    <property type="term" value="F:DNA binding"/>
    <property type="evidence" value="ECO:0007669"/>
    <property type="project" value="UniProtKB-KW"/>
</dbReference>
<dbReference type="PANTHER" id="PTHR43214:SF17">
    <property type="entry name" value="TRANSCRIPTIONAL REGULATORY PROTEIN RCSB"/>
    <property type="match status" value="1"/>
</dbReference>
<dbReference type="PROSITE" id="PS50110">
    <property type="entry name" value="RESPONSE_REGULATORY"/>
    <property type="match status" value="1"/>
</dbReference>
<dbReference type="InterPro" id="IPR016032">
    <property type="entry name" value="Sig_transdc_resp-reg_C-effctor"/>
</dbReference>
<evidence type="ECO:0000259" key="5">
    <source>
        <dbReference type="PROSITE" id="PS50110"/>
    </source>
</evidence>
<dbReference type="PRINTS" id="PR00038">
    <property type="entry name" value="HTHLUXR"/>
</dbReference>
<reference evidence="6 7" key="1">
    <citation type="submission" date="2018-10" db="EMBL/GenBank/DDBJ databases">
        <title>Robbsia sp. DHC34, isolated from soil.</title>
        <authorList>
            <person name="Gao Z.-H."/>
            <person name="Qiu L.-H."/>
        </authorList>
    </citation>
    <scope>NUCLEOTIDE SEQUENCE [LARGE SCALE GENOMIC DNA]</scope>
    <source>
        <strain evidence="6 7">DHC34</strain>
    </source>
</reference>
<evidence type="ECO:0000256" key="3">
    <source>
        <dbReference type="PROSITE-ProRule" id="PRU00169"/>
    </source>
</evidence>
<dbReference type="InterPro" id="IPR000792">
    <property type="entry name" value="Tscrpt_reg_LuxR_C"/>
</dbReference>
<dbReference type="GO" id="GO:0000160">
    <property type="term" value="P:phosphorelay signal transduction system"/>
    <property type="evidence" value="ECO:0007669"/>
    <property type="project" value="InterPro"/>
</dbReference>
<dbReference type="SMART" id="SM00448">
    <property type="entry name" value="REC"/>
    <property type="match status" value="1"/>
</dbReference>
<feature type="domain" description="HTH luxR-type" evidence="4">
    <location>
        <begin position="144"/>
        <end position="209"/>
    </location>
</feature>
<accession>A0A494Y0W6</accession>
<proteinExistence type="predicted"/>
<protein>
    <submittedName>
        <fullName evidence="6">DNA-binding response regulator</fullName>
    </submittedName>
</protein>
<sequence>MVIADDHPVVLAAVSDAFAQHIGCEVVATASSGDELVQILQRDLPDLVVTDLVMHSTDQSSVDGLRLISMLRRSYPTLPLVAFTMIASGGMYRELSKLRVAGIVSKEESLTELVQMGLRALSSRRTLMSPKVLQRVVANGHREGEMPERSLSPRELEVVRLFSHGLTVTEIARRLSRAVPTVATQKRSAMRKLNLTNHVDLVKYANDIGLV</sequence>